<reference evidence="2 4" key="2">
    <citation type="submission" date="2018-11" db="EMBL/GenBank/DDBJ databases">
        <authorList>
            <consortium name="Pathogen Informatics"/>
        </authorList>
    </citation>
    <scope>NUCLEOTIDE SEQUENCE [LARGE SCALE GENOMIC DNA]</scope>
</reference>
<dbReference type="STRING" id="318479.A0A158Q3C1"/>
<dbReference type="OrthoDB" id="263617at2759"/>
<dbReference type="AlphaFoldDB" id="A0A158Q3C1"/>
<accession>A0A158Q3C1</accession>
<evidence type="ECO:0000313" key="5">
    <source>
        <dbReference type="WBParaSite" id="DME_0000212001-mRNA-1"/>
    </source>
</evidence>
<dbReference type="InterPro" id="IPR029064">
    <property type="entry name" value="Ribosomal_eL30-like_sf"/>
</dbReference>
<dbReference type="PANTHER" id="PTHR13284:SF4">
    <property type="entry name" value="C2H2-TYPE DOMAIN-CONTAINING PROTEIN"/>
    <property type="match status" value="1"/>
</dbReference>
<evidence type="ECO:0000313" key="4">
    <source>
        <dbReference type="Proteomes" id="UP000274756"/>
    </source>
</evidence>
<evidence type="ECO:0000259" key="1">
    <source>
        <dbReference type="Pfam" id="PF01248"/>
    </source>
</evidence>
<dbReference type="InterPro" id="IPR004038">
    <property type="entry name" value="Ribosomal_eL8/eL30/eS12/Gad45"/>
</dbReference>
<protein>
    <submittedName>
        <fullName evidence="5">Ribosomal_L7Ae domain-containing protein</fullName>
    </submittedName>
</protein>
<dbReference type="GO" id="GO:1990904">
    <property type="term" value="C:ribonucleoprotein complex"/>
    <property type="evidence" value="ECO:0007669"/>
    <property type="project" value="TreeGrafter"/>
</dbReference>
<dbReference type="GO" id="GO:0035368">
    <property type="term" value="F:selenocysteine insertion sequence binding"/>
    <property type="evidence" value="ECO:0007669"/>
    <property type="project" value="InterPro"/>
</dbReference>
<dbReference type="EMBL" id="UYYG01001156">
    <property type="protein sequence ID" value="VDN56507.1"/>
    <property type="molecule type" value="Genomic_DNA"/>
</dbReference>
<dbReference type="Gene3D" id="3.30.1330.30">
    <property type="match status" value="1"/>
</dbReference>
<reference evidence="5" key="1">
    <citation type="submission" date="2016-04" db="UniProtKB">
        <authorList>
            <consortium name="WormBaseParasite"/>
        </authorList>
    </citation>
    <scope>IDENTIFICATION</scope>
</reference>
<dbReference type="PANTHER" id="PTHR13284">
    <property type="entry name" value="GH01354P"/>
    <property type="match status" value="1"/>
</dbReference>
<sequence>MSSMEFSGLNQTKPLCSDKTKRIDKADRAWKSNPTKAKSKRRLISGLREIGKYLELGAVKFVIIARDIENKQEELRERMDKLKVLCSKSNILIVEACRKHKLGKAIQRQPFVSAIAVLDYQGAEIYRDLYNTMMNEYLSVDESN</sequence>
<dbReference type="SUPFAM" id="SSF55315">
    <property type="entry name" value="L30e-like"/>
    <property type="match status" value="1"/>
</dbReference>
<dbReference type="Proteomes" id="UP000038040">
    <property type="component" value="Unplaced"/>
</dbReference>
<feature type="domain" description="Ribosomal protein eL8/eL30/eS12/Gadd45" evidence="1">
    <location>
        <begin position="29"/>
        <end position="125"/>
    </location>
</feature>
<gene>
    <name evidence="2" type="ORF">DME_LOCUS6480</name>
</gene>
<keyword evidence="4" id="KW-1185">Reference proteome</keyword>
<dbReference type="Pfam" id="PF01248">
    <property type="entry name" value="Ribosomal_L7Ae"/>
    <property type="match status" value="1"/>
</dbReference>
<dbReference type="GO" id="GO:0043021">
    <property type="term" value="F:ribonucleoprotein complex binding"/>
    <property type="evidence" value="ECO:0007669"/>
    <property type="project" value="TreeGrafter"/>
</dbReference>
<evidence type="ECO:0000313" key="3">
    <source>
        <dbReference type="Proteomes" id="UP000038040"/>
    </source>
</evidence>
<dbReference type="GO" id="GO:0005739">
    <property type="term" value="C:mitochondrion"/>
    <property type="evidence" value="ECO:0007669"/>
    <property type="project" value="TreeGrafter"/>
</dbReference>
<dbReference type="GO" id="GO:0003730">
    <property type="term" value="F:mRNA 3'-UTR binding"/>
    <property type="evidence" value="ECO:0007669"/>
    <property type="project" value="TreeGrafter"/>
</dbReference>
<evidence type="ECO:0000313" key="2">
    <source>
        <dbReference type="EMBL" id="VDN56507.1"/>
    </source>
</evidence>
<dbReference type="Proteomes" id="UP000274756">
    <property type="component" value="Unassembled WGS sequence"/>
</dbReference>
<dbReference type="WBParaSite" id="DME_0000212001-mRNA-1">
    <property type="protein sequence ID" value="DME_0000212001-mRNA-1"/>
    <property type="gene ID" value="DME_0000212001"/>
</dbReference>
<dbReference type="InterPro" id="IPR040051">
    <property type="entry name" value="SECISBP2"/>
</dbReference>
<proteinExistence type="predicted"/>
<organism evidence="3 5">
    <name type="scientific">Dracunculus medinensis</name>
    <name type="common">Guinea worm</name>
    <dbReference type="NCBI Taxonomy" id="318479"/>
    <lineage>
        <taxon>Eukaryota</taxon>
        <taxon>Metazoa</taxon>
        <taxon>Ecdysozoa</taxon>
        <taxon>Nematoda</taxon>
        <taxon>Chromadorea</taxon>
        <taxon>Rhabditida</taxon>
        <taxon>Spirurina</taxon>
        <taxon>Dracunculoidea</taxon>
        <taxon>Dracunculidae</taxon>
        <taxon>Dracunculus</taxon>
    </lineage>
</organism>
<name>A0A158Q3C1_DRAME</name>